<accession>A0A177C5E7</accession>
<organism evidence="1 2">
    <name type="scientific">Paraphaeosphaeria sporulosa</name>
    <dbReference type="NCBI Taxonomy" id="1460663"/>
    <lineage>
        <taxon>Eukaryota</taxon>
        <taxon>Fungi</taxon>
        <taxon>Dikarya</taxon>
        <taxon>Ascomycota</taxon>
        <taxon>Pezizomycotina</taxon>
        <taxon>Dothideomycetes</taxon>
        <taxon>Pleosporomycetidae</taxon>
        <taxon>Pleosporales</taxon>
        <taxon>Massarineae</taxon>
        <taxon>Didymosphaeriaceae</taxon>
        <taxon>Paraphaeosphaeria</taxon>
    </lineage>
</organism>
<reference evidence="1 2" key="1">
    <citation type="submission" date="2016-05" db="EMBL/GenBank/DDBJ databases">
        <title>Comparative analysis of secretome profiles of manganese(II)-oxidizing ascomycete fungi.</title>
        <authorList>
            <consortium name="DOE Joint Genome Institute"/>
            <person name="Zeiner C.A."/>
            <person name="Purvine S.O."/>
            <person name="Zink E.M."/>
            <person name="Wu S."/>
            <person name="Pasa-Tolic L."/>
            <person name="Chaput D.L."/>
            <person name="Haridas S."/>
            <person name="Grigoriev I.V."/>
            <person name="Santelli C.M."/>
            <person name="Hansel C.M."/>
        </authorList>
    </citation>
    <scope>NUCLEOTIDE SEQUENCE [LARGE SCALE GENOMIC DNA]</scope>
    <source>
        <strain evidence="1 2">AP3s5-JAC2a</strain>
    </source>
</reference>
<name>A0A177C5E7_9PLEO</name>
<dbReference type="GeneID" id="28771543"/>
<dbReference type="Proteomes" id="UP000077069">
    <property type="component" value="Unassembled WGS sequence"/>
</dbReference>
<dbReference type="EMBL" id="KV441556">
    <property type="protein sequence ID" value="OAG02112.1"/>
    <property type="molecule type" value="Genomic_DNA"/>
</dbReference>
<gene>
    <name evidence="1" type="ORF">CC84DRAFT_988426</name>
</gene>
<keyword evidence="2" id="KW-1185">Reference proteome</keyword>
<dbReference type="InParanoid" id="A0A177C5E7"/>
<proteinExistence type="predicted"/>
<evidence type="ECO:0000313" key="1">
    <source>
        <dbReference type="EMBL" id="OAG02112.1"/>
    </source>
</evidence>
<evidence type="ECO:0000313" key="2">
    <source>
        <dbReference type="Proteomes" id="UP000077069"/>
    </source>
</evidence>
<dbReference type="AlphaFoldDB" id="A0A177C5E7"/>
<sequence>MVRSVSSARVGGEDRRAELLERASERFNVYQRTVHKTDRDLKPATTTQRQRTCASSLQLAYWCHGLSVVSVASNCITCGCMSHCTRASLACVPGAAITAVLQQLELHAHAYLHLVCPVLHAGRDAGSPSLRVYAWYVSHNAHFTPCCPEHFSCNALLPR</sequence>
<dbReference type="RefSeq" id="XP_018032477.1">
    <property type="nucleotide sequence ID" value="XM_018188057.1"/>
</dbReference>
<protein>
    <submittedName>
        <fullName evidence="1">Uncharacterized protein</fullName>
    </submittedName>
</protein>